<evidence type="ECO:0000313" key="1">
    <source>
        <dbReference type="EMBL" id="MDQ0301430.1"/>
    </source>
</evidence>
<dbReference type="EMBL" id="JAUSUI010000001">
    <property type="protein sequence ID" value="MDQ0301430.1"/>
    <property type="molecule type" value="Genomic_DNA"/>
</dbReference>
<organism evidence="1 2">
    <name type="scientific">Ancylobacter polymorphus</name>
    <dbReference type="NCBI Taxonomy" id="223390"/>
    <lineage>
        <taxon>Bacteria</taxon>
        <taxon>Pseudomonadati</taxon>
        <taxon>Pseudomonadota</taxon>
        <taxon>Alphaproteobacteria</taxon>
        <taxon>Hyphomicrobiales</taxon>
        <taxon>Xanthobacteraceae</taxon>
        <taxon>Ancylobacter</taxon>
    </lineage>
</organism>
<dbReference type="RefSeq" id="WP_307017779.1">
    <property type="nucleotide sequence ID" value="NZ_JAUSUI010000001.1"/>
</dbReference>
<protein>
    <submittedName>
        <fullName evidence="1">Uncharacterized protein</fullName>
    </submittedName>
</protein>
<reference evidence="1 2" key="1">
    <citation type="submission" date="2023-07" db="EMBL/GenBank/DDBJ databases">
        <title>Genomic Encyclopedia of Type Strains, Phase IV (KMG-IV): sequencing the most valuable type-strain genomes for metagenomic binning, comparative biology and taxonomic classification.</title>
        <authorList>
            <person name="Goeker M."/>
        </authorList>
    </citation>
    <scope>NUCLEOTIDE SEQUENCE [LARGE SCALE GENOMIC DNA]</scope>
    <source>
        <strain evidence="1 2">DSM 2457</strain>
    </source>
</reference>
<keyword evidence="2" id="KW-1185">Reference proteome</keyword>
<sequence>MTNAKVKDLLTPEQVKALGLDKMEEWVANCQMSLAPVDETAWADAWQTFKMG</sequence>
<evidence type="ECO:0000313" key="2">
    <source>
        <dbReference type="Proteomes" id="UP001224682"/>
    </source>
</evidence>
<gene>
    <name evidence="1" type="ORF">J2S75_000441</name>
</gene>
<proteinExistence type="predicted"/>
<dbReference type="Proteomes" id="UP001224682">
    <property type="component" value="Unassembled WGS sequence"/>
</dbReference>
<name>A0ABU0B6H9_9HYPH</name>
<accession>A0ABU0B6H9</accession>
<comment type="caution">
    <text evidence="1">The sequence shown here is derived from an EMBL/GenBank/DDBJ whole genome shotgun (WGS) entry which is preliminary data.</text>
</comment>